<sequence>MSDARTPLLEVKGLTKTFITQGSGVVFSGKNEFTAVDDVSFAVNARETLAIVGESGSGKSTMARIAAKLLEPTSGNVLLDGVDVTHAKGKELAHFRSKVQVVFQDPFSSLNPKHTVERIVMAPLDYQRVKPPTKRREFVRDLMDRVGLNPDHSQRYPGQFSGGQAQRIGIARALAVGPSLVVCDEAVSALDVSVQAVVIKLLKDLQRERDLSYIFIAHDLAVVRHIADSVAVVHKGQIVEHGDRDSIFDAPQHEYTRELLSAVPQINPEWEAARVKNAEKENS</sequence>
<keyword evidence="7" id="KW-1185">Reference proteome</keyword>
<evidence type="ECO:0000313" key="7">
    <source>
        <dbReference type="Proteomes" id="UP000662814"/>
    </source>
</evidence>
<evidence type="ECO:0000256" key="4">
    <source>
        <dbReference type="ARBA" id="ARBA00022840"/>
    </source>
</evidence>
<evidence type="ECO:0000313" key="6">
    <source>
        <dbReference type="EMBL" id="QPZ38062.1"/>
    </source>
</evidence>
<dbReference type="InterPro" id="IPR003593">
    <property type="entry name" value="AAA+_ATPase"/>
</dbReference>
<evidence type="ECO:0000256" key="1">
    <source>
        <dbReference type="ARBA" id="ARBA00005417"/>
    </source>
</evidence>
<evidence type="ECO:0000256" key="3">
    <source>
        <dbReference type="ARBA" id="ARBA00022741"/>
    </source>
</evidence>
<dbReference type="GO" id="GO:0005524">
    <property type="term" value="F:ATP binding"/>
    <property type="evidence" value="ECO:0007669"/>
    <property type="project" value="UniProtKB-KW"/>
</dbReference>
<protein>
    <submittedName>
        <fullName evidence="6">ABC transporter ATP-binding protein</fullName>
    </submittedName>
</protein>
<dbReference type="SMART" id="SM00382">
    <property type="entry name" value="AAA"/>
    <property type="match status" value="1"/>
</dbReference>
<comment type="similarity">
    <text evidence="1">Belongs to the ABC transporter superfamily.</text>
</comment>
<dbReference type="PROSITE" id="PS00211">
    <property type="entry name" value="ABC_TRANSPORTER_1"/>
    <property type="match status" value="1"/>
</dbReference>
<dbReference type="EMBL" id="CP061169">
    <property type="protein sequence ID" value="QPZ38062.1"/>
    <property type="molecule type" value="Genomic_DNA"/>
</dbReference>
<organism evidence="6 7">
    <name type="scientific">Paramicrobacterium chengjingii</name>
    <dbReference type="NCBI Taxonomy" id="2769067"/>
    <lineage>
        <taxon>Bacteria</taxon>
        <taxon>Bacillati</taxon>
        <taxon>Actinomycetota</taxon>
        <taxon>Actinomycetes</taxon>
        <taxon>Micrococcales</taxon>
        <taxon>Microbacteriaceae</taxon>
        <taxon>Paramicrobacterium</taxon>
    </lineage>
</organism>
<dbReference type="Gene3D" id="3.40.50.300">
    <property type="entry name" value="P-loop containing nucleotide triphosphate hydrolases"/>
    <property type="match status" value="1"/>
</dbReference>
<proteinExistence type="inferred from homology"/>
<dbReference type="Pfam" id="PF08352">
    <property type="entry name" value="oligo_HPY"/>
    <property type="match status" value="1"/>
</dbReference>
<name>A0ABX6YGZ6_9MICO</name>
<dbReference type="PANTHER" id="PTHR43776">
    <property type="entry name" value="TRANSPORT ATP-BINDING PROTEIN"/>
    <property type="match status" value="1"/>
</dbReference>
<gene>
    <name evidence="6" type="ORF">HCR76_14910</name>
</gene>
<dbReference type="Pfam" id="PF00005">
    <property type="entry name" value="ABC_tran"/>
    <property type="match status" value="1"/>
</dbReference>
<dbReference type="PROSITE" id="PS50893">
    <property type="entry name" value="ABC_TRANSPORTER_2"/>
    <property type="match status" value="1"/>
</dbReference>
<dbReference type="CDD" id="cd03257">
    <property type="entry name" value="ABC_NikE_OppD_transporters"/>
    <property type="match status" value="1"/>
</dbReference>
<dbReference type="Proteomes" id="UP000662814">
    <property type="component" value="Chromosome"/>
</dbReference>
<dbReference type="InterPro" id="IPR027417">
    <property type="entry name" value="P-loop_NTPase"/>
</dbReference>
<dbReference type="InterPro" id="IPR050319">
    <property type="entry name" value="ABC_transp_ATP-bind"/>
</dbReference>
<dbReference type="PANTHER" id="PTHR43776:SF7">
    <property type="entry name" value="D,D-DIPEPTIDE TRANSPORT ATP-BINDING PROTEIN DDPF-RELATED"/>
    <property type="match status" value="1"/>
</dbReference>
<keyword evidence="2" id="KW-0813">Transport</keyword>
<dbReference type="SUPFAM" id="SSF52540">
    <property type="entry name" value="P-loop containing nucleoside triphosphate hydrolases"/>
    <property type="match status" value="1"/>
</dbReference>
<reference evidence="6 7" key="1">
    <citation type="submission" date="2020-12" db="EMBL/GenBank/DDBJ databases">
        <title>Microbacterium sp. HY060.</title>
        <authorList>
            <person name="Zhou J."/>
        </authorList>
    </citation>
    <scope>NUCLEOTIDE SEQUENCE [LARGE SCALE GENOMIC DNA]</scope>
    <source>
        <strain evidence="6 7">HY60</strain>
    </source>
</reference>
<dbReference type="RefSeq" id="WP_166987569.1">
    <property type="nucleotide sequence ID" value="NZ_CP061169.1"/>
</dbReference>
<feature type="domain" description="ABC transporter" evidence="5">
    <location>
        <begin position="9"/>
        <end position="260"/>
    </location>
</feature>
<keyword evidence="4 6" id="KW-0067">ATP-binding</keyword>
<dbReference type="InterPro" id="IPR013563">
    <property type="entry name" value="Oligopep_ABC_C"/>
</dbReference>
<evidence type="ECO:0000259" key="5">
    <source>
        <dbReference type="PROSITE" id="PS50893"/>
    </source>
</evidence>
<keyword evidence="3" id="KW-0547">Nucleotide-binding</keyword>
<evidence type="ECO:0000256" key="2">
    <source>
        <dbReference type="ARBA" id="ARBA00022448"/>
    </source>
</evidence>
<accession>A0ABX6YGZ6</accession>
<dbReference type="InterPro" id="IPR017871">
    <property type="entry name" value="ABC_transporter-like_CS"/>
</dbReference>
<dbReference type="InterPro" id="IPR003439">
    <property type="entry name" value="ABC_transporter-like_ATP-bd"/>
</dbReference>